<keyword evidence="3 5" id="KW-0472">Membrane</keyword>
<evidence type="ECO:0000256" key="2">
    <source>
        <dbReference type="ARBA" id="ARBA00022989"/>
    </source>
</evidence>
<proteinExistence type="predicted"/>
<evidence type="ECO:0000313" key="6">
    <source>
        <dbReference type="EMBL" id="CAK9117999.1"/>
    </source>
</evidence>
<feature type="region of interest" description="Disordered" evidence="4">
    <location>
        <begin position="55"/>
        <end position="78"/>
    </location>
</feature>
<evidence type="ECO:0000256" key="5">
    <source>
        <dbReference type="SAM" id="Phobius"/>
    </source>
</evidence>
<keyword evidence="7" id="KW-1185">Reference proteome</keyword>
<feature type="compositionally biased region" description="Low complexity" evidence="4">
    <location>
        <begin position="69"/>
        <end position="78"/>
    </location>
</feature>
<evidence type="ECO:0000256" key="1">
    <source>
        <dbReference type="ARBA" id="ARBA00022692"/>
    </source>
</evidence>
<organism evidence="6 7">
    <name type="scientific">Durusdinium trenchii</name>
    <dbReference type="NCBI Taxonomy" id="1381693"/>
    <lineage>
        <taxon>Eukaryota</taxon>
        <taxon>Sar</taxon>
        <taxon>Alveolata</taxon>
        <taxon>Dinophyceae</taxon>
        <taxon>Suessiales</taxon>
        <taxon>Symbiodiniaceae</taxon>
        <taxon>Durusdinium</taxon>
    </lineage>
</organism>
<feature type="transmembrane region" description="Helical" evidence="5">
    <location>
        <begin position="210"/>
        <end position="235"/>
    </location>
</feature>
<feature type="transmembrane region" description="Helical" evidence="5">
    <location>
        <begin position="129"/>
        <end position="147"/>
    </location>
</feature>
<evidence type="ECO:0000313" key="7">
    <source>
        <dbReference type="Proteomes" id="UP001642484"/>
    </source>
</evidence>
<keyword evidence="2 5" id="KW-1133">Transmembrane helix</keyword>
<gene>
    <name evidence="6" type="ORF">CCMP2556_LOCUS55198</name>
</gene>
<feature type="transmembrane region" description="Helical" evidence="5">
    <location>
        <begin position="542"/>
        <end position="559"/>
    </location>
</feature>
<feature type="transmembrane region" description="Helical" evidence="5">
    <location>
        <begin position="183"/>
        <end position="204"/>
    </location>
</feature>
<dbReference type="InterPro" id="IPR036640">
    <property type="entry name" value="ABC1_TM_sf"/>
</dbReference>
<name>A0ABP0SZX9_9DINO</name>
<accession>A0ABP0SZX9</accession>
<evidence type="ECO:0000256" key="3">
    <source>
        <dbReference type="ARBA" id="ARBA00023136"/>
    </source>
</evidence>
<dbReference type="Gene3D" id="1.20.1560.10">
    <property type="entry name" value="ABC transporter type 1, transmembrane domain"/>
    <property type="match status" value="1"/>
</dbReference>
<feature type="transmembrane region" description="Helical" evidence="5">
    <location>
        <begin position="247"/>
        <end position="269"/>
    </location>
</feature>
<protein>
    <submittedName>
        <fullName evidence="6">Uncharacterized protein</fullName>
    </submittedName>
</protein>
<reference evidence="6 7" key="1">
    <citation type="submission" date="2024-02" db="EMBL/GenBank/DDBJ databases">
        <authorList>
            <person name="Chen Y."/>
            <person name="Shah S."/>
            <person name="Dougan E. K."/>
            <person name="Thang M."/>
            <person name="Chan C."/>
        </authorList>
    </citation>
    <scope>NUCLEOTIDE SEQUENCE [LARGE SCALE GENOMIC DNA]</scope>
</reference>
<sequence length="585" mass="64743">MRTVVAFGGEHKELQRFSQALVQARRGGVRNGFKIGAGMGYTMPPGGVRGCRRPSVTGKSSTIVPTPDPSTRTSDSTMSPPIELHVPLLGRTLLASSMGAGFLFIGLVAWSYSELYLSESPHLASLARWFGWINVYFIPVYLIALCTQRGYSIWGVAPRWFMITPWSLHNLAKDRGWTVPSRAVLAASVLFFVNFLAYGVLFFLDLGEYQLGLILIHGLGHLISMILSETLAVVLLPSPSSPRYARLMGPSTLGAAMFGFFGILVGYTLAKRQVGKWTGLFLPGLLSSYELLCVAVLVRSFTSEYVEKKEVRDAYSQANQGLFVSMHIATLHAMAEGARMILILSPLCGTAPATEEFLIPICSGFVWNVLVRAGFLERVMFVISCGWRTCTRCSLLLQEVKHCTSFPRYFVILAIALARLMGTGNALPGGQETLGYAILALFIADVLENLCSSLLQYMGYQVFPEQRHCGLAELRARAARRLERRSGAAGFDDLAAVTTKGFREECWKLRARFEFLYGPALWSRMPFWAHLVPTFFAQFHTLLYIICLSNGLSFVLGLCHDNYQGVSRGLLWWPIESPSELCVGE</sequence>
<evidence type="ECO:0000256" key="4">
    <source>
        <dbReference type="SAM" id="MobiDB-lite"/>
    </source>
</evidence>
<feature type="transmembrane region" description="Helical" evidence="5">
    <location>
        <begin position="281"/>
        <end position="301"/>
    </location>
</feature>
<dbReference type="Proteomes" id="UP001642484">
    <property type="component" value="Unassembled WGS sequence"/>
</dbReference>
<comment type="caution">
    <text evidence="6">The sequence shown here is derived from an EMBL/GenBank/DDBJ whole genome shotgun (WGS) entry which is preliminary data.</text>
</comment>
<dbReference type="EMBL" id="CAXAMN010028883">
    <property type="protein sequence ID" value="CAK9117999.1"/>
    <property type="molecule type" value="Genomic_DNA"/>
</dbReference>
<keyword evidence="1 5" id="KW-0812">Transmembrane</keyword>
<feature type="transmembrane region" description="Helical" evidence="5">
    <location>
        <begin position="88"/>
        <end position="109"/>
    </location>
</feature>